<comment type="caution">
    <text evidence="2">The sequence shown here is derived from an EMBL/GenBank/DDBJ whole genome shotgun (WGS) entry which is preliminary data.</text>
</comment>
<dbReference type="Proteomes" id="UP000450676">
    <property type="component" value="Unassembled WGS sequence"/>
</dbReference>
<name>A0A7X4HGF2_9BURK</name>
<keyword evidence="3" id="KW-1185">Reference proteome</keyword>
<feature type="region of interest" description="Disordered" evidence="1">
    <location>
        <begin position="1"/>
        <end position="22"/>
    </location>
</feature>
<evidence type="ECO:0000256" key="1">
    <source>
        <dbReference type="SAM" id="MobiDB-lite"/>
    </source>
</evidence>
<gene>
    <name evidence="2" type="ORF">GTP77_23520</name>
</gene>
<dbReference type="RefSeq" id="WP_161074591.1">
    <property type="nucleotide sequence ID" value="NZ_WWCU01000035.1"/>
</dbReference>
<organism evidence="2 3">
    <name type="scientific">Pseudoduganella aquatica</name>
    <dbReference type="NCBI Taxonomy" id="2660641"/>
    <lineage>
        <taxon>Bacteria</taxon>
        <taxon>Pseudomonadati</taxon>
        <taxon>Pseudomonadota</taxon>
        <taxon>Betaproteobacteria</taxon>
        <taxon>Burkholderiales</taxon>
        <taxon>Oxalobacteraceae</taxon>
        <taxon>Telluria group</taxon>
        <taxon>Pseudoduganella</taxon>
    </lineage>
</organism>
<dbReference type="EMBL" id="WWCU01000035">
    <property type="protein sequence ID" value="MYN10298.1"/>
    <property type="molecule type" value="Genomic_DNA"/>
</dbReference>
<dbReference type="AlphaFoldDB" id="A0A7X4HGF2"/>
<evidence type="ECO:0000313" key="2">
    <source>
        <dbReference type="EMBL" id="MYN10298.1"/>
    </source>
</evidence>
<accession>A0A7X4HGF2</accession>
<proteinExistence type="predicted"/>
<evidence type="ECO:0000313" key="3">
    <source>
        <dbReference type="Proteomes" id="UP000450676"/>
    </source>
</evidence>
<sequence length="132" mass="14337">MANSARTSSASTAPTSSPAARPHQLATSVMPLATAAPIDPPGITEAQLMREEVEALCSHMLWLRSWWQTHCDGIRAADRKAASSVHDHFIDGAMFARGVARMAGFDMQEDHIKDYSWGRSTQTMRVVLGGAK</sequence>
<protein>
    <submittedName>
        <fullName evidence="2">Uncharacterized protein</fullName>
    </submittedName>
</protein>
<reference evidence="2 3" key="1">
    <citation type="submission" date="2019-12" db="EMBL/GenBank/DDBJ databases">
        <title>Novel species isolated from a subtropical stream in China.</title>
        <authorList>
            <person name="Lu H."/>
        </authorList>
    </citation>
    <scope>NUCLEOTIDE SEQUENCE [LARGE SCALE GENOMIC DNA]</scope>
    <source>
        <strain evidence="2 3">FT127W</strain>
    </source>
</reference>